<dbReference type="InterPro" id="IPR056639">
    <property type="entry name" value="DUF7737"/>
</dbReference>
<dbReference type="InterPro" id="IPR025406">
    <property type="entry name" value="DUF4132"/>
</dbReference>
<dbReference type="Pfam" id="PF24879">
    <property type="entry name" value="DUF7737"/>
    <property type="match status" value="1"/>
</dbReference>
<evidence type="ECO:0000259" key="1">
    <source>
        <dbReference type="Pfam" id="PF13569"/>
    </source>
</evidence>
<proteinExistence type="predicted"/>
<evidence type="ECO:0000313" key="4">
    <source>
        <dbReference type="Proteomes" id="UP000678679"/>
    </source>
</evidence>
<dbReference type="AlphaFoldDB" id="A0AAX1MYU0"/>
<dbReference type="KEGG" id="fya:KMW28_12425"/>
<evidence type="ECO:0000313" key="3">
    <source>
        <dbReference type="EMBL" id="QWG00459.1"/>
    </source>
</evidence>
<sequence length="867" mass="100847">MFGLFKKKKEVLSFDIKAFKYLKEIVSQNQSVYGYQDLQQLDVFQNIKKLSDNEKKELIHQFLDIIEEIRKTSTKKNLIQNGYLNFNENYHKYSNLANEMISALLKSKMNYDDKEWINLMNRFKNIDQSLKQYSAYYYSFNNFPINYTIKQIEYYLKDHPVSEELSAYLIDMLNWKQFKTTDDRYYYGSNLNTAKKKIQKILNINQDTNKFELSSNDIGPQVNEIIQSISSKNEDYYELFHLISDVNGGKPTQKLIKKVMELQDNIGVDQYKKVAHQLLKLPLTYDFVTKEKRYNWRDNVHTYTETTFLCKPSQNFIKGMVWSMHRYSDKETIHLLSKLCEKSYSKIPGVGPAAASVGNATAYILGNMRGKDGLGALSRLKLKVKQNNIKKTIDKYLNEGAKKFGISVEELKEMSVPDFKLNQGRKRILLGDHTLEISIEGNNVIQVFFNKDGRSLKSVPSAVKNSPSLYNKLKEARKEIKEIKTVVSSQKQRIDNQFILDRNWDYTSFKKYYIEHGVLYPIVSKLIWIFTKNERSVDAIYKDSQWYTVNDEVVDWIDNNTTVKLWHPVHVEEDNILQWRTKMIDLEWKQPIKQAFRELYLLTDAELSTKSYSNRMAAHIIKQHQFNALSSLRDWKYSLMGAFDDGIDADMASKYLPEYGLTAQFFIDEIVSDDDFNDTGIWLHVATDQVKFINKDNQTVDLADVPKVVFSEIMRDVDMFVGVCSVGNDPQWMDNNGDRQIHRGYWQSYSFGDLNEIAKTKKSILENLLPRLTKLKGKAEINGKFLIVKGDLRTYKIHIGSGNILMEPNDQYLCIVPARSAETKAEKVFVPFEGDRGLSIVLSKAFLLVDDKKITDSTITSQINRQL</sequence>
<dbReference type="EMBL" id="CP076132">
    <property type="protein sequence ID" value="QWG00459.1"/>
    <property type="molecule type" value="Genomic_DNA"/>
</dbReference>
<name>A0AAX1MYU0_9BACT</name>
<feature type="domain" description="DUF4132" evidence="1">
    <location>
        <begin position="453"/>
        <end position="635"/>
    </location>
</feature>
<keyword evidence="4" id="KW-1185">Reference proteome</keyword>
<accession>A0AAX1MYU0</accession>
<organism evidence="3 4">
    <name type="scientific">Flammeovirga yaeyamensis</name>
    <dbReference type="NCBI Taxonomy" id="367791"/>
    <lineage>
        <taxon>Bacteria</taxon>
        <taxon>Pseudomonadati</taxon>
        <taxon>Bacteroidota</taxon>
        <taxon>Cytophagia</taxon>
        <taxon>Cytophagales</taxon>
        <taxon>Flammeovirgaceae</taxon>
        <taxon>Flammeovirga</taxon>
    </lineage>
</organism>
<reference evidence="3 4" key="1">
    <citation type="submission" date="2021-05" db="EMBL/GenBank/DDBJ databases">
        <title>Comparative genomic studies on the polysaccharide-degrading batcterial strains of the Flammeovirga genus.</title>
        <authorList>
            <person name="Zewei F."/>
            <person name="Zheng Z."/>
            <person name="Yu L."/>
            <person name="Ruyue G."/>
            <person name="Yanhong M."/>
            <person name="Yuanyuan C."/>
            <person name="Jingyan G."/>
            <person name="Wenjun H."/>
        </authorList>
    </citation>
    <scope>NUCLEOTIDE SEQUENCE [LARGE SCALE GENOMIC DNA]</scope>
    <source>
        <strain evidence="3 4">NBRC:100898</strain>
    </source>
</reference>
<protein>
    <submittedName>
        <fullName evidence="3">DUF4132 domain-containing protein</fullName>
    </submittedName>
</protein>
<dbReference type="Pfam" id="PF13569">
    <property type="entry name" value="DUF4132"/>
    <property type="match status" value="1"/>
</dbReference>
<evidence type="ECO:0000259" key="2">
    <source>
        <dbReference type="Pfam" id="PF24879"/>
    </source>
</evidence>
<feature type="domain" description="DUF7737" evidence="2">
    <location>
        <begin position="758"/>
        <end position="863"/>
    </location>
</feature>
<gene>
    <name evidence="3" type="ORF">KMW28_12425</name>
</gene>
<dbReference type="RefSeq" id="WP_169663139.1">
    <property type="nucleotide sequence ID" value="NZ_CP076132.1"/>
</dbReference>
<dbReference type="Proteomes" id="UP000678679">
    <property type="component" value="Chromosome 1"/>
</dbReference>